<feature type="compositionally biased region" description="Polar residues" evidence="13">
    <location>
        <begin position="570"/>
        <end position="583"/>
    </location>
</feature>
<accession>A0A4W6FIV8</accession>
<feature type="compositionally biased region" description="Basic residues" evidence="13">
    <location>
        <begin position="643"/>
        <end position="652"/>
    </location>
</feature>
<reference evidence="17" key="2">
    <citation type="submission" date="2025-08" db="UniProtKB">
        <authorList>
            <consortium name="Ensembl"/>
        </authorList>
    </citation>
    <scope>IDENTIFICATION</scope>
</reference>
<evidence type="ECO:0000256" key="4">
    <source>
        <dbReference type="ARBA" id="ARBA00022741"/>
    </source>
</evidence>
<evidence type="ECO:0000256" key="2">
    <source>
        <dbReference type="ARBA" id="ARBA00012552"/>
    </source>
</evidence>
<keyword evidence="4 12" id="KW-0547">Nucleotide-binding</keyword>
<reference evidence="18" key="1">
    <citation type="submission" date="2015-09" db="EMBL/GenBank/DDBJ databases">
        <authorList>
            <person name="Sai Rama Sridatta P."/>
        </authorList>
    </citation>
    <scope>NUCLEOTIDE SEQUENCE [LARGE SCALE GENOMIC DNA]</scope>
</reference>
<dbReference type="InterPro" id="IPR014001">
    <property type="entry name" value="Helicase_ATP-bd"/>
</dbReference>
<evidence type="ECO:0000256" key="8">
    <source>
        <dbReference type="ARBA" id="ARBA00023242"/>
    </source>
</evidence>
<feature type="short sequence motif" description="Q motif" evidence="11">
    <location>
        <begin position="155"/>
        <end position="183"/>
    </location>
</feature>
<dbReference type="PROSITE" id="PS51195">
    <property type="entry name" value="Q_MOTIF"/>
    <property type="match status" value="1"/>
</dbReference>
<dbReference type="PANTHER" id="PTHR47959:SF22">
    <property type="entry name" value="RNA HELICASE"/>
    <property type="match status" value="1"/>
</dbReference>
<evidence type="ECO:0000259" key="16">
    <source>
        <dbReference type="PROSITE" id="PS51195"/>
    </source>
</evidence>
<comment type="subcellular location">
    <subcellularLocation>
        <location evidence="1">Nucleus</location>
        <location evidence="1">Nucleolus</location>
    </subcellularLocation>
</comment>
<dbReference type="SUPFAM" id="SSF52540">
    <property type="entry name" value="P-loop containing nucleoside triphosphate hydrolases"/>
    <property type="match status" value="1"/>
</dbReference>
<dbReference type="GO" id="GO:0003676">
    <property type="term" value="F:nucleic acid binding"/>
    <property type="evidence" value="ECO:0007669"/>
    <property type="project" value="InterPro"/>
</dbReference>
<comment type="catalytic activity">
    <reaction evidence="10">
        <text>ATP + H2O = ADP + phosphate + H(+)</text>
        <dbReference type="Rhea" id="RHEA:13065"/>
        <dbReference type="ChEBI" id="CHEBI:15377"/>
        <dbReference type="ChEBI" id="CHEBI:15378"/>
        <dbReference type="ChEBI" id="CHEBI:30616"/>
        <dbReference type="ChEBI" id="CHEBI:43474"/>
        <dbReference type="ChEBI" id="CHEBI:456216"/>
        <dbReference type="EC" id="3.6.4.13"/>
    </reaction>
</comment>
<dbReference type="InterPro" id="IPR050079">
    <property type="entry name" value="DEAD_box_RNA_helicase"/>
</dbReference>
<evidence type="ECO:0000256" key="13">
    <source>
        <dbReference type="SAM" id="MobiDB-lite"/>
    </source>
</evidence>
<dbReference type="InterPro" id="IPR011545">
    <property type="entry name" value="DEAD/DEAH_box_helicase_dom"/>
</dbReference>
<feature type="compositionally biased region" description="Basic and acidic residues" evidence="13">
    <location>
        <begin position="96"/>
        <end position="115"/>
    </location>
</feature>
<dbReference type="SMART" id="SM00490">
    <property type="entry name" value="HELICc"/>
    <property type="match status" value="1"/>
</dbReference>
<dbReference type="EC" id="3.6.4.13" evidence="2"/>
<dbReference type="PANTHER" id="PTHR47959">
    <property type="entry name" value="ATP-DEPENDENT RNA HELICASE RHLE-RELATED"/>
    <property type="match status" value="1"/>
</dbReference>
<evidence type="ECO:0000256" key="10">
    <source>
        <dbReference type="ARBA" id="ARBA00047984"/>
    </source>
</evidence>
<dbReference type="AlphaFoldDB" id="A0A4W6FIV8"/>
<evidence type="ECO:0000259" key="15">
    <source>
        <dbReference type="PROSITE" id="PS51194"/>
    </source>
</evidence>
<evidence type="ECO:0000259" key="14">
    <source>
        <dbReference type="PROSITE" id="PS51192"/>
    </source>
</evidence>
<feature type="region of interest" description="Disordered" evidence="13">
    <location>
        <begin position="640"/>
        <end position="715"/>
    </location>
</feature>
<keyword evidence="8" id="KW-0539">Nucleus</keyword>
<keyword evidence="5 12" id="KW-0378">Hydrolase</keyword>
<dbReference type="CDD" id="cd18787">
    <property type="entry name" value="SF2_C_DEAD"/>
    <property type="match status" value="1"/>
</dbReference>
<dbReference type="GO" id="GO:0005730">
    <property type="term" value="C:nucleolus"/>
    <property type="evidence" value="ECO:0007669"/>
    <property type="project" value="UniProtKB-SubCell"/>
</dbReference>
<evidence type="ECO:0000256" key="7">
    <source>
        <dbReference type="ARBA" id="ARBA00022840"/>
    </source>
</evidence>
<proteinExistence type="inferred from homology"/>
<dbReference type="InterPro" id="IPR000629">
    <property type="entry name" value="RNA-helicase_DEAD-box_CS"/>
</dbReference>
<evidence type="ECO:0000256" key="6">
    <source>
        <dbReference type="ARBA" id="ARBA00022806"/>
    </source>
</evidence>
<evidence type="ECO:0000256" key="5">
    <source>
        <dbReference type="ARBA" id="ARBA00022801"/>
    </source>
</evidence>
<dbReference type="InterPro" id="IPR014014">
    <property type="entry name" value="RNA_helicase_DEAD_Q_motif"/>
</dbReference>
<dbReference type="GO" id="GO:0005829">
    <property type="term" value="C:cytosol"/>
    <property type="evidence" value="ECO:0007669"/>
    <property type="project" value="TreeGrafter"/>
</dbReference>
<dbReference type="GO" id="GO:0005524">
    <property type="term" value="F:ATP binding"/>
    <property type="evidence" value="ECO:0007669"/>
    <property type="project" value="UniProtKB-KW"/>
</dbReference>
<organism evidence="17 18">
    <name type="scientific">Lates calcarifer</name>
    <name type="common">Barramundi</name>
    <name type="synonym">Holocentrus calcarifer</name>
    <dbReference type="NCBI Taxonomy" id="8187"/>
    <lineage>
        <taxon>Eukaryota</taxon>
        <taxon>Metazoa</taxon>
        <taxon>Chordata</taxon>
        <taxon>Craniata</taxon>
        <taxon>Vertebrata</taxon>
        <taxon>Euteleostomi</taxon>
        <taxon>Actinopterygii</taxon>
        <taxon>Neopterygii</taxon>
        <taxon>Teleostei</taxon>
        <taxon>Neoteleostei</taxon>
        <taxon>Acanthomorphata</taxon>
        <taxon>Carangaria</taxon>
        <taxon>Carangaria incertae sedis</taxon>
        <taxon>Centropomidae</taxon>
        <taxon>Lates</taxon>
    </lineage>
</organism>
<feature type="domain" description="Helicase C-terminal" evidence="15">
    <location>
        <begin position="390"/>
        <end position="540"/>
    </location>
</feature>
<dbReference type="Ensembl" id="ENSLCAT00010052282.1">
    <property type="protein sequence ID" value="ENSLCAP00010050944.1"/>
    <property type="gene ID" value="ENSLCAG00010023715.1"/>
</dbReference>
<feature type="region of interest" description="Disordered" evidence="13">
    <location>
        <begin position="563"/>
        <end position="592"/>
    </location>
</feature>
<gene>
    <name evidence="17" type="primary">DDX27</name>
</gene>
<evidence type="ECO:0000256" key="3">
    <source>
        <dbReference type="ARBA" id="ARBA00022517"/>
    </source>
</evidence>
<keyword evidence="18" id="KW-1185">Reference proteome</keyword>
<keyword evidence="6 12" id="KW-0347">Helicase</keyword>
<dbReference type="InterPro" id="IPR027417">
    <property type="entry name" value="P-loop_NTPase"/>
</dbReference>
<dbReference type="GO" id="GO:0016787">
    <property type="term" value="F:hydrolase activity"/>
    <property type="evidence" value="ECO:0007669"/>
    <property type="project" value="UniProtKB-KW"/>
</dbReference>
<evidence type="ECO:0000256" key="1">
    <source>
        <dbReference type="ARBA" id="ARBA00004604"/>
    </source>
</evidence>
<reference evidence="17" key="3">
    <citation type="submission" date="2025-09" db="UniProtKB">
        <authorList>
            <consortium name="Ensembl"/>
        </authorList>
    </citation>
    <scope>IDENTIFICATION</scope>
</reference>
<keyword evidence="3" id="KW-0690">Ribosome biogenesis</keyword>
<feature type="region of interest" description="Disordered" evidence="13">
    <location>
        <begin position="92"/>
        <end position="118"/>
    </location>
</feature>
<dbReference type="Proteomes" id="UP000314980">
    <property type="component" value="Unassembled WGS sequence"/>
</dbReference>
<feature type="domain" description="DEAD-box RNA helicase Q" evidence="16">
    <location>
        <begin position="155"/>
        <end position="183"/>
    </location>
</feature>
<dbReference type="CDD" id="cd17947">
    <property type="entry name" value="DEADc_DDX27"/>
    <property type="match status" value="1"/>
</dbReference>
<feature type="domain" description="Helicase ATP-binding" evidence="14">
    <location>
        <begin position="186"/>
        <end position="360"/>
    </location>
</feature>
<dbReference type="GeneTree" id="ENSGT00550000074997"/>
<dbReference type="Pfam" id="PF00270">
    <property type="entry name" value="DEAD"/>
    <property type="match status" value="1"/>
</dbReference>
<dbReference type="GO" id="GO:0003724">
    <property type="term" value="F:RNA helicase activity"/>
    <property type="evidence" value="ECO:0007669"/>
    <property type="project" value="UniProtKB-EC"/>
</dbReference>
<evidence type="ECO:0000256" key="12">
    <source>
        <dbReference type="RuleBase" id="RU000492"/>
    </source>
</evidence>
<comment type="similarity">
    <text evidence="9">Belongs to the DEAD box helicase family. DDX27/DRS1 subfamily.</text>
</comment>
<dbReference type="SMART" id="SM00487">
    <property type="entry name" value="DEXDc"/>
    <property type="match status" value="1"/>
</dbReference>
<protein>
    <recommendedName>
        <fullName evidence="2">RNA helicase</fullName>
        <ecNumber evidence="2">3.6.4.13</ecNumber>
    </recommendedName>
</protein>
<evidence type="ECO:0000256" key="11">
    <source>
        <dbReference type="PROSITE-ProRule" id="PRU00552"/>
    </source>
</evidence>
<dbReference type="PROSITE" id="PS00039">
    <property type="entry name" value="DEAD_ATP_HELICASE"/>
    <property type="match status" value="1"/>
</dbReference>
<evidence type="ECO:0000256" key="9">
    <source>
        <dbReference type="ARBA" id="ARBA00043999"/>
    </source>
</evidence>
<dbReference type="Gene3D" id="3.40.50.300">
    <property type="entry name" value="P-loop containing nucleotide triphosphate hydrolases"/>
    <property type="match status" value="2"/>
</dbReference>
<name>A0A4W6FIV8_LATCA</name>
<dbReference type="PROSITE" id="PS51194">
    <property type="entry name" value="HELICASE_CTER"/>
    <property type="match status" value="1"/>
</dbReference>
<dbReference type="Pfam" id="PF00271">
    <property type="entry name" value="Helicase_C"/>
    <property type="match status" value="1"/>
</dbReference>
<feature type="compositionally biased region" description="Basic and acidic residues" evidence="13">
    <location>
        <begin position="699"/>
        <end position="715"/>
    </location>
</feature>
<dbReference type="InterPro" id="IPR001650">
    <property type="entry name" value="Helicase_C-like"/>
</dbReference>
<evidence type="ECO:0000313" key="18">
    <source>
        <dbReference type="Proteomes" id="UP000314980"/>
    </source>
</evidence>
<evidence type="ECO:0000313" key="17">
    <source>
        <dbReference type="Ensembl" id="ENSLCAP00010050944.1"/>
    </source>
</evidence>
<sequence length="715" mass="81250">FRLRLLLSFSDDSMDRIPTETELFISEERIILNRKKKLGSSGSRDFNADFDFGERDVNHDDDWVMADVIKQLKKKRTVTTLDQKIEKIRKKRKVEVRHSEREGKTGEEEEGPRGGEDEELMISQGVVVGYRGNSCVCFQAAESFYEDASQYDDQLTFDDMNLSRPILKAVTALGFKQPTPIQKACVPVGLLGRDLCACAATGTGKTAAFMLPVLERLVYKPRMSQVTRVLVLVPTRELGIQVHSVARQLAQFTSITTCLTVGGLDLKSQEAALRAGPDVLIATPGRLIDHLHNTPSFELTHIEILILDEADRMLDEYFEEQMKEIIRLCSYNRQTMLFSATMTEEVKDLAAVSLKQPIRIFVNSNTDVAPFLRQEFVRIRPNREGDREAVVAALLTRTFQDHVMLFTQTRKQAHRLHILLGLMGLKVGELHGELSQNQRLENLRRFKDEQIDILVATDVAARGLDIDGVKTVINFTMPSTVKHYVHRVGRTARAGRSGRSVSLVGESERKMLKEVVKSAKNSVKARVLPPEVILKFRDLISKLEKDVEAVTKLEREERELAASEAKRLDGSSSESQRVWFQTQQERKQSRMSKALQEFDLALRGKKKREKFLKDGRKKKELTSEERTQFEILKAQMFAERAAKRERRPKRARVMPEDETPTKAANQKMGKGGKKSVFDKELTNTSSKALKHYRAGPSFADRKRLGLDRKHPGSSR</sequence>
<dbReference type="GO" id="GO:0006364">
    <property type="term" value="P:rRNA processing"/>
    <property type="evidence" value="ECO:0007669"/>
    <property type="project" value="UniProtKB-ARBA"/>
</dbReference>
<keyword evidence="7 12" id="KW-0067">ATP-binding</keyword>
<dbReference type="PROSITE" id="PS51192">
    <property type="entry name" value="HELICASE_ATP_BIND_1"/>
    <property type="match status" value="1"/>
</dbReference>
<dbReference type="FunFam" id="3.40.50.300:FF:000842">
    <property type="entry name" value="ATP-dependent RNA helicase DRS1"/>
    <property type="match status" value="1"/>
</dbReference>